<organism evidence="10 11">
    <name type="scientific">Seohaeicola saemankumensis</name>
    <dbReference type="NCBI Taxonomy" id="481181"/>
    <lineage>
        <taxon>Bacteria</taxon>
        <taxon>Pseudomonadati</taxon>
        <taxon>Pseudomonadota</taxon>
        <taxon>Alphaproteobacteria</taxon>
        <taxon>Rhodobacterales</taxon>
        <taxon>Roseobacteraceae</taxon>
        <taxon>Seohaeicola</taxon>
    </lineage>
</organism>
<dbReference type="SUPFAM" id="SSF52777">
    <property type="entry name" value="CoA-dependent acyltransferases"/>
    <property type="match status" value="1"/>
</dbReference>
<evidence type="ECO:0000259" key="9">
    <source>
        <dbReference type="PROSITE" id="PS51826"/>
    </source>
</evidence>
<dbReference type="Gene3D" id="4.10.320.10">
    <property type="entry name" value="E3-binding domain"/>
    <property type="match status" value="1"/>
</dbReference>
<dbReference type="PANTHER" id="PTHR43178">
    <property type="entry name" value="DIHYDROLIPOAMIDE ACETYLTRANSFERASE COMPONENT OF PYRUVATE DEHYDROGENASE COMPLEX"/>
    <property type="match status" value="1"/>
</dbReference>
<dbReference type="EMBL" id="JBHTKR010000003">
    <property type="protein sequence ID" value="MFD1194401.1"/>
    <property type="molecule type" value="Genomic_DNA"/>
</dbReference>
<comment type="similarity">
    <text evidence="2 7">Belongs to the 2-oxoacid dehydrogenase family.</text>
</comment>
<dbReference type="InterPro" id="IPR001078">
    <property type="entry name" value="2-oxoacid_DH_actylTfrase"/>
</dbReference>
<dbReference type="InterPro" id="IPR011053">
    <property type="entry name" value="Single_hybrid_motif"/>
</dbReference>
<dbReference type="Gene3D" id="3.30.559.10">
    <property type="entry name" value="Chloramphenicol acetyltransferase-like domain"/>
    <property type="match status" value="1"/>
</dbReference>
<reference evidence="11" key="1">
    <citation type="journal article" date="2019" name="Int. J. Syst. Evol. Microbiol.">
        <title>The Global Catalogue of Microorganisms (GCM) 10K type strain sequencing project: providing services to taxonomists for standard genome sequencing and annotation.</title>
        <authorList>
            <consortium name="The Broad Institute Genomics Platform"/>
            <consortium name="The Broad Institute Genome Sequencing Center for Infectious Disease"/>
            <person name="Wu L."/>
            <person name="Ma J."/>
        </authorList>
    </citation>
    <scope>NUCLEOTIDE SEQUENCE [LARGE SCALE GENOMIC DNA]</scope>
    <source>
        <strain evidence="11">CCUG 55328</strain>
    </source>
</reference>
<evidence type="ECO:0000313" key="10">
    <source>
        <dbReference type="EMBL" id="MFD1194401.1"/>
    </source>
</evidence>
<dbReference type="SUPFAM" id="SSF47005">
    <property type="entry name" value="Peripheral subunit-binding domain of 2-oxo acid dehydrogenase complex"/>
    <property type="match status" value="1"/>
</dbReference>
<evidence type="ECO:0000256" key="1">
    <source>
        <dbReference type="ARBA" id="ARBA00001938"/>
    </source>
</evidence>
<protein>
    <recommendedName>
        <fullName evidence="7">Dihydrolipoamide acetyltransferase component of pyruvate dehydrogenase complex</fullName>
        <ecNumber evidence="7">2.3.1.-</ecNumber>
    </recommendedName>
</protein>
<dbReference type="InterPro" id="IPR003016">
    <property type="entry name" value="2-oxoA_DH_lipoyl-BS"/>
</dbReference>
<dbReference type="InterPro" id="IPR023213">
    <property type="entry name" value="CAT-like_dom_sf"/>
</dbReference>
<name>A0ABW3TD49_9RHOB</name>
<evidence type="ECO:0000256" key="3">
    <source>
        <dbReference type="ARBA" id="ARBA00011484"/>
    </source>
</evidence>
<dbReference type="InterPro" id="IPR000089">
    <property type="entry name" value="Biotin_lipoyl"/>
</dbReference>
<evidence type="ECO:0000256" key="2">
    <source>
        <dbReference type="ARBA" id="ARBA00007317"/>
    </source>
</evidence>
<dbReference type="Pfam" id="PF00198">
    <property type="entry name" value="2-oxoacid_dh"/>
    <property type="match status" value="1"/>
</dbReference>
<keyword evidence="4 7" id="KW-0808">Transferase</keyword>
<dbReference type="EC" id="2.3.1.-" evidence="7"/>
<dbReference type="Pfam" id="PF00364">
    <property type="entry name" value="Biotin_lipoyl"/>
    <property type="match status" value="1"/>
</dbReference>
<evidence type="ECO:0000259" key="8">
    <source>
        <dbReference type="PROSITE" id="PS50968"/>
    </source>
</evidence>
<evidence type="ECO:0000256" key="7">
    <source>
        <dbReference type="RuleBase" id="RU003423"/>
    </source>
</evidence>
<proteinExistence type="inferred from homology"/>
<dbReference type="InterPro" id="IPR050743">
    <property type="entry name" value="2-oxoacid_DH_E2_comp"/>
</dbReference>
<dbReference type="RefSeq" id="WP_380789859.1">
    <property type="nucleotide sequence ID" value="NZ_JBHTKR010000003.1"/>
</dbReference>
<evidence type="ECO:0000256" key="6">
    <source>
        <dbReference type="ARBA" id="ARBA00023315"/>
    </source>
</evidence>
<dbReference type="Proteomes" id="UP001597151">
    <property type="component" value="Unassembled WGS sequence"/>
</dbReference>
<evidence type="ECO:0000256" key="5">
    <source>
        <dbReference type="ARBA" id="ARBA00022823"/>
    </source>
</evidence>
<keyword evidence="5 7" id="KW-0450">Lipoyl</keyword>
<dbReference type="InterPro" id="IPR004167">
    <property type="entry name" value="PSBD"/>
</dbReference>
<dbReference type="PROSITE" id="PS50968">
    <property type="entry name" value="BIOTINYL_LIPOYL"/>
    <property type="match status" value="1"/>
</dbReference>
<feature type="domain" description="Lipoyl-binding" evidence="8">
    <location>
        <begin position="1"/>
        <end position="76"/>
    </location>
</feature>
<dbReference type="PANTHER" id="PTHR43178:SF5">
    <property type="entry name" value="LIPOAMIDE ACYLTRANSFERASE COMPONENT OF BRANCHED-CHAIN ALPHA-KETO ACID DEHYDROGENASE COMPLEX, MITOCHONDRIAL"/>
    <property type="match status" value="1"/>
</dbReference>
<dbReference type="GO" id="GO:0016746">
    <property type="term" value="F:acyltransferase activity"/>
    <property type="evidence" value="ECO:0007669"/>
    <property type="project" value="UniProtKB-KW"/>
</dbReference>
<accession>A0ABW3TD49</accession>
<dbReference type="Pfam" id="PF02817">
    <property type="entry name" value="E3_binding"/>
    <property type="match status" value="1"/>
</dbReference>
<dbReference type="InterPro" id="IPR036625">
    <property type="entry name" value="E3-bd_dom_sf"/>
</dbReference>
<dbReference type="PROSITE" id="PS00189">
    <property type="entry name" value="LIPOYL"/>
    <property type="match status" value="1"/>
</dbReference>
<comment type="subunit">
    <text evidence="3">Forms a 24-polypeptide structural core with octahedral symmetry.</text>
</comment>
<gene>
    <name evidence="10" type="ORF">ACFQ3C_06945</name>
</gene>
<evidence type="ECO:0000256" key="4">
    <source>
        <dbReference type="ARBA" id="ARBA00022679"/>
    </source>
</evidence>
<feature type="domain" description="Peripheral subunit-binding (PSBD)" evidence="9">
    <location>
        <begin position="124"/>
        <end position="161"/>
    </location>
</feature>
<evidence type="ECO:0000313" key="11">
    <source>
        <dbReference type="Proteomes" id="UP001597151"/>
    </source>
</evidence>
<keyword evidence="6 7" id="KW-0012">Acyltransferase</keyword>
<comment type="caution">
    <text evidence="10">The sequence shown here is derived from an EMBL/GenBank/DDBJ whole genome shotgun (WGS) entry which is preliminary data.</text>
</comment>
<sequence>MGLFTMPSLGADMEAGQLVEWLVAPGDTVRRGDVVAVVETQKGAIEVETFESGRVDRLIATIGQELPVGAPMAVILAQGEVDPDADSQAVSPAAPAAPAVGEPRAAPLSAIALPEVGALGEGVRASPAARARARALGIDLGGLAGRGPGGAIVLADVEDAARAARDTGVAPNSGVRPAPGAEMRRAIAAAMTRSKQTIPHVYLSQSIDIQDVMDRLKQDNAARPPDARILPGAVFLRATARAAVDVPDINGHWVEDGFRPADTVNAGFAIALRGGGLVAPALMGAETLSLSQTMQGMRDLVSRARAGRLRVSEVTMGTLTLSSLGETGAEAMTGVIFPPQVALIGIGAPQVRPWVVAGAVVPRLLITLTVSADHRAVDGRQVSRFIAAFETHLHSPEAS</sequence>
<dbReference type="CDD" id="cd06849">
    <property type="entry name" value="lipoyl_domain"/>
    <property type="match status" value="1"/>
</dbReference>
<dbReference type="Gene3D" id="2.40.50.100">
    <property type="match status" value="1"/>
</dbReference>
<dbReference type="PROSITE" id="PS51826">
    <property type="entry name" value="PSBD"/>
    <property type="match status" value="1"/>
</dbReference>
<keyword evidence="11" id="KW-1185">Reference proteome</keyword>
<dbReference type="SUPFAM" id="SSF51230">
    <property type="entry name" value="Single hybrid motif"/>
    <property type="match status" value="1"/>
</dbReference>
<comment type="cofactor">
    <cofactor evidence="1 7">
        <name>(R)-lipoate</name>
        <dbReference type="ChEBI" id="CHEBI:83088"/>
    </cofactor>
</comment>